<dbReference type="PRINTS" id="PR00455">
    <property type="entry name" value="HTHTETR"/>
</dbReference>
<dbReference type="RefSeq" id="WP_371636277.1">
    <property type="nucleotide sequence ID" value="NZ_CP108062.1"/>
</dbReference>
<dbReference type="InterPro" id="IPR050109">
    <property type="entry name" value="HTH-type_TetR-like_transc_reg"/>
</dbReference>
<name>A0ABZ1LGW8_9ACTN</name>
<gene>
    <name evidence="7" type="ORF">OG814_23625</name>
</gene>
<accession>A0ABZ1LGW8</accession>
<dbReference type="EMBL" id="CP108188">
    <property type="protein sequence ID" value="WTR72055.1"/>
    <property type="molecule type" value="Genomic_DNA"/>
</dbReference>
<feature type="DNA-binding region" description="H-T-H motif" evidence="4">
    <location>
        <begin position="55"/>
        <end position="74"/>
    </location>
</feature>
<evidence type="ECO:0000313" key="7">
    <source>
        <dbReference type="EMBL" id="WTR72055.1"/>
    </source>
</evidence>
<dbReference type="InterPro" id="IPR049484">
    <property type="entry name" value="Rv0078-like_C"/>
</dbReference>
<dbReference type="InterPro" id="IPR036271">
    <property type="entry name" value="Tet_transcr_reg_TetR-rel_C_sf"/>
</dbReference>
<dbReference type="SUPFAM" id="SSF46689">
    <property type="entry name" value="Homeodomain-like"/>
    <property type="match status" value="1"/>
</dbReference>
<dbReference type="InterPro" id="IPR001647">
    <property type="entry name" value="HTH_TetR"/>
</dbReference>
<keyword evidence="1" id="KW-0805">Transcription regulation</keyword>
<sequence length="219" mass="23627">MRNGKGGAAVPDEAAGDRAEQREAGNRAEQREATRRALLAEGRRRFAEDGYHGVVLAEVARAVGVTKGAAYHHFDSKAGLFRAVVAEVQGDLGDRVAAAADEETDPWERLRAGCRAFLAAGEDPAVRRIVLVDAPTVLEWEEWRALDEESSARHLTEALESLVEAGVVTAQPVEPLARLLSGAMNEAALWLARSDEPEALERTVDALDGLLSGIRREQA</sequence>
<feature type="region of interest" description="Disordered" evidence="5">
    <location>
        <begin position="1"/>
        <end position="32"/>
    </location>
</feature>
<dbReference type="Pfam" id="PF00440">
    <property type="entry name" value="TetR_N"/>
    <property type="match status" value="1"/>
</dbReference>
<dbReference type="PANTHER" id="PTHR30055">
    <property type="entry name" value="HTH-TYPE TRANSCRIPTIONAL REGULATOR RUTR"/>
    <property type="match status" value="1"/>
</dbReference>
<dbReference type="SUPFAM" id="SSF48498">
    <property type="entry name" value="Tetracyclin repressor-like, C-terminal domain"/>
    <property type="match status" value="1"/>
</dbReference>
<keyword evidence="3" id="KW-0804">Transcription</keyword>
<organism evidence="7 8">
    <name type="scientific">Streptomyces zaomyceticus</name>
    <dbReference type="NCBI Taxonomy" id="68286"/>
    <lineage>
        <taxon>Bacteria</taxon>
        <taxon>Bacillati</taxon>
        <taxon>Actinomycetota</taxon>
        <taxon>Actinomycetes</taxon>
        <taxon>Kitasatosporales</taxon>
        <taxon>Streptomycetaceae</taxon>
        <taxon>Streptomyces</taxon>
    </lineage>
</organism>
<dbReference type="Gene3D" id="1.10.357.10">
    <property type="entry name" value="Tetracycline Repressor, domain 2"/>
    <property type="match status" value="1"/>
</dbReference>
<keyword evidence="8" id="KW-1185">Reference proteome</keyword>
<feature type="domain" description="HTH tetR-type" evidence="6">
    <location>
        <begin position="32"/>
        <end position="92"/>
    </location>
</feature>
<evidence type="ECO:0000256" key="1">
    <source>
        <dbReference type="ARBA" id="ARBA00023015"/>
    </source>
</evidence>
<evidence type="ECO:0000259" key="6">
    <source>
        <dbReference type="PROSITE" id="PS50977"/>
    </source>
</evidence>
<proteinExistence type="predicted"/>
<feature type="compositionally biased region" description="Basic and acidic residues" evidence="5">
    <location>
        <begin position="15"/>
        <end position="32"/>
    </location>
</feature>
<evidence type="ECO:0000256" key="3">
    <source>
        <dbReference type="ARBA" id="ARBA00023163"/>
    </source>
</evidence>
<dbReference type="PROSITE" id="PS50977">
    <property type="entry name" value="HTH_TETR_2"/>
    <property type="match status" value="1"/>
</dbReference>
<evidence type="ECO:0000256" key="5">
    <source>
        <dbReference type="SAM" id="MobiDB-lite"/>
    </source>
</evidence>
<dbReference type="Proteomes" id="UP001622594">
    <property type="component" value="Chromosome"/>
</dbReference>
<dbReference type="InterPro" id="IPR009057">
    <property type="entry name" value="Homeodomain-like_sf"/>
</dbReference>
<protein>
    <submittedName>
        <fullName evidence="7">TetR/AcrR family transcriptional regulator</fullName>
    </submittedName>
</protein>
<dbReference type="PANTHER" id="PTHR30055:SF234">
    <property type="entry name" value="HTH-TYPE TRANSCRIPTIONAL REGULATOR BETI"/>
    <property type="match status" value="1"/>
</dbReference>
<evidence type="ECO:0000256" key="4">
    <source>
        <dbReference type="PROSITE-ProRule" id="PRU00335"/>
    </source>
</evidence>
<dbReference type="Pfam" id="PF21351">
    <property type="entry name" value="TetR_C_41"/>
    <property type="match status" value="1"/>
</dbReference>
<evidence type="ECO:0000256" key="2">
    <source>
        <dbReference type="ARBA" id="ARBA00023125"/>
    </source>
</evidence>
<keyword evidence="2 4" id="KW-0238">DNA-binding</keyword>
<evidence type="ECO:0000313" key="8">
    <source>
        <dbReference type="Proteomes" id="UP001622594"/>
    </source>
</evidence>
<reference evidence="7 8" key="1">
    <citation type="submission" date="2022-10" db="EMBL/GenBank/DDBJ databases">
        <title>The complete genomes of actinobacterial strains from the NBC collection.</title>
        <authorList>
            <person name="Joergensen T.S."/>
            <person name="Alvarez Arevalo M."/>
            <person name="Sterndorff E.B."/>
            <person name="Faurdal D."/>
            <person name="Vuksanovic O."/>
            <person name="Mourched A.-S."/>
            <person name="Charusanti P."/>
            <person name="Shaw S."/>
            <person name="Blin K."/>
            <person name="Weber T."/>
        </authorList>
    </citation>
    <scope>NUCLEOTIDE SEQUENCE [LARGE SCALE GENOMIC DNA]</scope>
    <source>
        <strain evidence="7 8">NBC_00123</strain>
    </source>
</reference>